<feature type="transmembrane region" description="Helical" evidence="1">
    <location>
        <begin position="12"/>
        <end position="29"/>
    </location>
</feature>
<protein>
    <submittedName>
        <fullName evidence="2">Uncharacterized protein</fullName>
    </submittedName>
</protein>
<reference evidence="2 3" key="1">
    <citation type="submission" date="2013-02" db="EMBL/GenBank/DDBJ databases">
        <authorList>
            <person name="Harkins D.M."/>
            <person name="Durkin A.S."/>
            <person name="Brinkac L.M."/>
            <person name="Haft D.H."/>
            <person name="Selengut J.D."/>
            <person name="Sanka R."/>
            <person name="DePew J."/>
            <person name="Purushe J."/>
            <person name="Tulsiani S.M."/>
            <person name="Graham G.C."/>
            <person name="Burns M.-A."/>
            <person name="Dohnt M.F."/>
            <person name="Smythe L.D."/>
            <person name="McKay D.B."/>
            <person name="Craig S.B."/>
            <person name="Vinetz J.M."/>
            <person name="Sutton G.G."/>
            <person name="Nierman W.C."/>
            <person name="Fouts D.E."/>
        </authorList>
    </citation>
    <scope>NUCLEOTIDE SEQUENCE [LARGE SCALE GENOMIC DNA]</scope>
    <source>
        <strain evidence="2 3">LT2186</strain>
    </source>
</reference>
<organism evidence="2 3">
    <name type="scientific">Leptospira interrogans serovar Grippotyphosa str. LT2186</name>
    <dbReference type="NCBI Taxonomy" id="1001599"/>
    <lineage>
        <taxon>Bacteria</taxon>
        <taxon>Pseudomonadati</taxon>
        <taxon>Spirochaetota</taxon>
        <taxon>Spirochaetia</taxon>
        <taxon>Leptospirales</taxon>
        <taxon>Leptospiraceae</taxon>
        <taxon>Leptospira</taxon>
    </lineage>
</organism>
<keyword evidence="1" id="KW-0812">Transmembrane</keyword>
<evidence type="ECO:0000256" key="1">
    <source>
        <dbReference type="SAM" id="Phobius"/>
    </source>
</evidence>
<keyword evidence="1" id="KW-1133">Transmembrane helix</keyword>
<evidence type="ECO:0000313" key="2">
    <source>
        <dbReference type="EMBL" id="EMG12886.1"/>
    </source>
</evidence>
<dbReference type="AlphaFoldDB" id="M3IBX3"/>
<gene>
    <name evidence="2" type="ORF">LEP1GSC151_3330</name>
</gene>
<evidence type="ECO:0000313" key="3">
    <source>
        <dbReference type="Proteomes" id="UP000011776"/>
    </source>
</evidence>
<dbReference type="EMBL" id="AFME02000057">
    <property type="protein sequence ID" value="EMG12886.1"/>
    <property type="molecule type" value="Genomic_DNA"/>
</dbReference>
<keyword evidence="1" id="KW-0472">Membrane</keyword>
<feature type="transmembrane region" description="Helical" evidence="1">
    <location>
        <begin position="49"/>
        <end position="65"/>
    </location>
</feature>
<name>M3IBX3_LEPIR</name>
<proteinExistence type="predicted"/>
<dbReference type="Proteomes" id="UP000011776">
    <property type="component" value="Unassembled WGS sequence"/>
</dbReference>
<sequence>MKQVWDKIQIPFYSFLGIYILLFLFSIFQSESYSPFFKKFLKQSESGDFWMLLIFPASFLIASIEKKSQNLKKIFIHICDDHNSIRLYQFIFRSSYWKVCSKRV</sequence>
<dbReference type="BioCyc" id="LINT1001599:G11K9-4027-MONOMER"/>
<accession>M3IBX3</accession>
<comment type="caution">
    <text evidence="2">The sequence shown here is derived from an EMBL/GenBank/DDBJ whole genome shotgun (WGS) entry which is preliminary data.</text>
</comment>